<reference evidence="1" key="1">
    <citation type="journal article" date="2014" name="Nat. Commun.">
        <title>The tobacco genome sequence and its comparison with those of tomato and potato.</title>
        <authorList>
            <person name="Sierro N."/>
            <person name="Battey J.N."/>
            <person name="Ouadi S."/>
            <person name="Bakaher N."/>
            <person name="Bovet L."/>
            <person name="Willig A."/>
            <person name="Goepfert S."/>
            <person name="Peitsch M.C."/>
            <person name="Ivanov N.V."/>
        </authorList>
    </citation>
    <scope>NUCLEOTIDE SEQUENCE [LARGE SCALE GENOMIC DNA]</scope>
</reference>
<evidence type="ECO:0000313" key="2">
    <source>
        <dbReference type="RefSeq" id="XP_075076415.1"/>
    </source>
</evidence>
<keyword evidence="1" id="KW-1185">Reference proteome</keyword>
<dbReference type="RefSeq" id="XP_075076415.1">
    <property type="nucleotide sequence ID" value="XM_075220314.1"/>
</dbReference>
<dbReference type="Proteomes" id="UP000790787">
    <property type="component" value="Chromosome 8"/>
</dbReference>
<evidence type="ECO:0000313" key="1">
    <source>
        <dbReference type="Proteomes" id="UP000790787"/>
    </source>
</evidence>
<sequence length="114" mass="13273">MEQYTPRLKYEKVLWEFPPRGWIKVNTDGACRENPVRSSIGLFIRDEVGNLIYAEGRENSEGTNNESEAVAIVEALKMCKNLNYFQIWPQTDSLLLKNIIEESWKPPWCITDHV</sequence>
<organism evidence="1 2">
    <name type="scientific">Nicotiana tabacum</name>
    <name type="common">Common tobacco</name>
    <dbReference type="NCBI Taxonomy" id="4097"/>
    <lineage>
        <taxon>Eukaryota</taxon>
        <taxon>Viridiplantae</taxon>
        <taxon>Streptophyta</taxon>
        <taxon>Embryophyta</taxon>
        <taxon>Tracheophyta</taxon>
        <taxon>Spermatophyta</taxon>
        <taxon>Magnoliopsida</taxon>
        <taxon>eudicotyledons</taxon>
        <taxon>Gunneridae</taxon>
        <taxon>Pentapetalae</taxon>
        <taxon>asterids</taxon>
        <taxon>lamiids</taxon>
        <taxon>Solanales</taxon>
        <taxon>Solanaceae</taxon>
        <taxon>Nicotianoideae</taxon>
        <taxon>Nicotianeae</taxon>
        <taxon>Nicotiana</taxon>
    </lineage>
</organism>
<name>A0AC58RUK0_TOBAC</name>
<protein>
    <submittedName>
        <fullName evidence="2">Uncharacterized protein LOC142163063</fullName>
    </submittedName>
</protein>
<reference evidence="2" key="2">
    <citation type="submission" date="2025-08" db="UniProtKB">
        <authorList>
            <consortium name="RefSeq"/>
        </authorList>
    </citation>
    <scope>IDENTIFICATION</scope>
    <source>
        <tissue evidence="2">Leaf</tissue>
    </source>
</reference>
<accession>A0AC58RUK0</accession>
<proteinExistence type="predicted"/>
<gene>
    <name evidence="2" type="primary">LOC142163063</name>
</gene>